<evidence type="ECO:0000313" key="1">
    <source>
        <dbReference type="EMBL" id="KAG0448984.1"/>
    </source>
</evidence>
<dbReference type="Proteomes" id="UP000636800">
    <property type="component" value="Unassembled WGS sequence"/>
</dbReference>
<organism evidence="1 2">
    <name type="scientific">Vanilla planifolia</name>
    <name type="common">Vanilla</name>
    <dbReference type="NCBI Taxonomy" id="51239"/>
    <lineage>
        <taxon>Eukaryota</taxon>
        <taxon>Viridiplantae</taxon>
        <taxon>Streptophyta</taxon>
        <taxon>Embryophyta</taxon>
        <taxon>Tracheophyta</taxon>
        <taxon>Spermatophyta</taxon>
        <taxon>Magnoliopsida</taxon>
        <taxon>Liliopsida</taxon>
        <taxon>Asparagales</taxon>
        <taxon>Orchidaceae</taxon>
        <taxon>Vanilloideae</taxon>
        <taxon>Vanilleae</taxon>
        <taxon>Vanilla</taxon>
    </lineage>
</organism>
<gene>
    <name evidence="1" type="ORF">HPP92_027570</name>
</gene>
<comment type="caution">
    <text evidence="1">The sequence shown here is derived from an EMBL/GenBank/DDBJ whole genome shotgun (WGS) entry which is preliminary data.</text>
</comment>
<proteinExistence type="predicted"/>
<name>A0A835P9H8_VANPL</name>
<accession>A0A835P9H8</accession>
<dbReference type="EMBL" id="JADCNL010000239">
    <property type="protein sequence ID" value="KAG0448984.1"/>
    <property type="molecule type" value="Genomic_DNA"/>
</dbReference>
<evidence type="ECO:0000313" key="2">
    <source>
        <dbReference type="Proteomes" id="UP000636800"/>
    </source>
</evidence>
<reference evidence="1 2" key="1">
    <citation type="journal article" date="2020" name="Nat. Food">
        <title>A phased Vanilla planifolia genome enables genetic improvement of flavour and production.</title>
        <authorList>
            <person name="Hasing T."/>
            <person name="Tang H."/>
            <person name="Brym M."/>
            <person name="Khazi F."/>
            <person name="Huang T."/>
            <person name="Chambers A.H."/>
        </authorList>
    </citation>
    <scope>NUCLEOTIDE SEQUENCE [LARGE SCALE GENOMIC DNA]</scope>
    <source>
        <tissue evidence="1">Leaf</tissue>
    </source>
</reference>
<dbReference type="AlphaFoldDB" id="A0A835P9H8"/>
<sequence length="106" mass="12189">MAGAGGNKHGLEAWDPWVWSWGVEGGEAEEETKVVMAFMEMDDRRDLLIPGSTTSFSRPVPRQDATQLGFPWTTRMVRLEKPNFLYFFPSAKSWKEYLNLILSFKD</sequence>
<protein>
    <submittedName>
        <fullName evidence="1">Uncharacterized protein</fullName>
    </submittedName>
</protein>
<keyword evidence="2" id="KW-1185">Reference proteome</keyword>